<dbReference type="InterPro" id="IPR036514">
    <property type="entry name" value="SGNH_hydro_sf"/>
</dbReference>
<evidence type="ECO:0000313" key="1">
    <source>
        <dbReference type="EMBL" id="ARC35175.2"/>
    </source>
</evidence>
<proteinExistence type="predicted"/>
<gene>
    <name evidence="1" type="ORF">A6J80_01230</name>
</gene>
<dbReference type="KEGG" id="pye:A6J80_01230"/>
<evidence type="ECO:0008006" key="3">
    <source>
        <dbReference type="Google" id="ProtNLM"/>
    </source>
</evidence>
<keyword evidence="1" id="KW-0614">Plasmid</keyword>
<protein>
    <recommendedName>
        <fullName evidence="3">SGNH/GDSL hydrolase family protein</fullName>
    </recommendedName>
</protein>
<geneLocation type="plasmid" evidence="1 2">
    <name>unnamed1</name>
</geneLocation>
<dbReference type="SUPFAM" id="SSF52266">
    <property type="entry name" value="SGNH hydrolase"/>
    <property type="match status" value="1"/>
</dbReference>
<name>A0A1V0GMW0_9RHOB</name>
<dbReference type="GO" id="GO:0016788">
    <property type="term" value="F:hydrolase activity, acting on ester bonds"/>
    <property type="evidence" value="ECO:0007669"/>
    <property type="project" value="UniProtKB-ARBA"/>
</dbReference>
<dbReference type="AlphaFoldDB" id="A0A1V0GMW0"/>
<sequence>MKKLNAVVIGGSNTVMRPGYLPELPRCFHQFGIELHIMANLPVGNTSIMMGLMQLKANVDALRAADVLFIEYTLNDTSFYTGPDGLAKWSRGYEGAIRFARTVNQKIKIVPIIFATQTGVHRTGINPLHAGVHYLAAHYGLAVADVNSAFIQRFGADFFEQPGMYQDFAHYQRPVVTNLAAEVVAERTAPYLLSDLVPGPLPPKLCATDYAECSLIRHPDVPIPTILNFKNYLYDVNAFEVAGNCITLEIEGGSIVAAQYICLEDAAQLYIQMNGAWFQCQTLQPGLVKPTYKFLLSMLNFDLPPAEGINRITLTTQRPEGVDLTKLVQVGTKPPVRPERSLPIAGLMHTGKLISVRVENMAQPELETA</sequence>
<organism evidence="1 2">
    <name type="scientific">Paracoccus yeei</name>
    <dbReference type="NCBI Taxonomy" id="147645"/>
    <lineage>
        <taxon>Bacteria</taxon>
        <taxon>Pseudomonadati</taxon>
        <taxon>Pseudomonadota</taxon>
        <taxon>Alphaproteobacteria</taxon>
        <taxon>Rhodobacterales</taxon>
        <taxon>Paracoccaceae</taxon>
        <taxon>Paracoccus</taxon>
    </lineage>
</organism>
<accession>A0A1V0GMW0</accession>
<dbReference type="Gene3D" id="3.40.50.1110">
    <property type="entry name" value="SGNH hydrolase"/>
    <property type="match status" value="1"/>
</dbReference>
<evidence type="ECO:0000313" key="2">
    <source>
        <dbReference type="Proteomes" id="UP000191257"/>
    </source>
</evidence>
<dbReference type="RefSeq" id="WP_105291408.1">
    <property type="nucleotide sequence ID" value="NZ_CAWMZI010000002.1"/>
</dbReference>
<keyword evidence="2" id="KW-1185">Reference proteome</keyword>
<dbReference type="EMBL" id="CP020441">
    <property type="protein sequence ID" value="ARC35175.2"/>
    <property type="molecule type" value="Genomic_DNA"/>
</dbReference>
<dbReference type="Proteomes" id="UP000191257">
    <property type="component" value="Plasmid unnamed1"/>
</dbReference>
<reference evidence="1" key="1">
    <citation type="submission" date="2017-12" db="EMBL/GenBank/DDBJ databases">
        <title>FDA dAtabase for Regulatory Grade micrObial Sequences (FDA-ARGOS): Supporting development and validation of Infectious Disease Dx tests.</title>
        <authorList>
            <person name="Campos J."/>
            <person name="Goldberg B."/>
            <person name="Tallon L."/>
            <person name="Sadzewicz L."/>
            <person name="Sengamalay N."/>
            <person name="Ott S."/>
            <person name="Godinez A."/>
            <person name="Nagaraj S."/>
            <person name="Vyas G."/>
            <person name="Aluvathingal J."/>
            <person name="Nadendla S."/>
            <person name="Geyer C."/>
            <person name="Nandy P."/>
            <person name="Hobson J."/>
            <person name="Sichtig H."/>
        </authorList>
    </citation>
    <scope>NUCLEOTIDE SEQUENCE</scope>
    <source>
        <strain evidence="1">FDAARGOS_252</strain>
        <plasmid evidence="1">unnamed1</plasmid>
    </source>
</reference>